<feature type="transmembrane region" description="Helical" evidence="10">
    <location>
        <begin position="85"/>
        <end position="104"/>
    </location>
</feature>
<keyword evidence="5 10" id="KW-1133">Transmembrane helix</keyword>
<keyword evidence="3 10" id="KW-0812">Transmembrane</keyword>
<feature type="transmembrane region" description="Helical" evidence="10">
    <location>
        <begin position="180"/>
        <end position="199"/>
    </location>
</feature>
<dbReference type="SMART" id="SM00756">
    <property type="entry name" value="VKc"/>
    <property type="match status" value="1"/>
</dbReference>
<dbReference type="GO" id="GO:0016491">
    <property type="term" value="F:oxidoreductase activity"/>
    <property type="evidence" value="ECO:0007669"/>
    <property type="project" value="UniProtKB-KW"/>
</dbReference>
<evidence type="ECO:0000313" key="13">
    <source>
        <dbReference type="Proteomes" id="UP000237846"/>
    </source>
</evidence>
<evidence type="ECO:0000256" key="6">
    <source>
        <dbReference type="ARBA" id="ARBA00023002"/>
    </source>
</evidence>
<dbReference type="EMBL" id="PVZC01000001">
    <property type="protein sequence ID" value="PRY02578.1"/>
    <property type="molecule type" value="Genomic_DNA"/>
</dbReference>
<evidence type="ECO:0000256" key="8">
    <source>
        <dbReference type="ARBA" id="ARBA00023157"/>
    </source>
</evidence>
<accession>A0A2T0QF85</accession>
<name>A0A2T0QF85_9ACTN</name>
<dbReference type="InterPro" id="IPR012932">
    <property type="entry name" value="VKOR"/>
</dbReference>
<evidence type="ECO:0000256" key="7">
    <source>
        <dbReference type="ARBA" id="ARBA00023136"/>
    </source>
</evidence>
<comment type="subcellular location">
    <subcellularLocation>
        <location evidence="1">Membrane</location>
        <topology evidence="1">Multi-pass membrane protein</topology>
    </subcellularLocation>
</comment>
<keyword evidence="9" id="KW-0676">Redox-active center</keyword>
<feature type="transmembrane region" description="Helical" evidence="10">
    <location>
        <begin position="138"/>
        <end position="159"/>
    </location>
</feature>
<feature type="transmembrane region" description="Helical" evidence="10">
    <location>
        <begin position="24"/>
        <end position="44"/>
    </location>
</feature>
<dbReference type="OrthoDB" id="9783799at2"/>
<evidence type="ECO:0000313" key="12">
    <source>
        <dbReference type="EMBL" id="PRY02578.1"/>
    </source>
</evidence>
<dbReference type="InterPro" id="IPR038354">
    <property type="entry name" value="VKOR_sf"/>
</dbReference>
<feature type="domain" description="Vitamin K epoxide reductase" evidence="11">
    <location>
        <begin position="22"/>
        <end position="163"/>
    </location>
</feature>
<dbReference type="InterPro" id="IPR041714">
    <property type="entry name" value="VKOR_Actinobacteria"/>
</dbReference>
<keyword evidence="8" id="KW-1015">Disulfide bond</keyword>
<evidence type="ECO:0000256" key="2">
    <source>
        <dbReference type="ARBA" id="ARBA00006214"/>
    </source>
</evidence>
<evidence type="ECO:0000256" key="5">
    <source>
        <dbReference type="ARBA" id="ARBA00022989"/>
    </source>
</evidence>
<comment type="similarity">
    <text evidence="2">Belongs to the VKOR family.</text>
</comment>
<keyword evidence="4" id="KW-0874">Quinone</keyword>
<evidence type="ECO:0000256" key="9">
    <source>
        <dbReference type="ARBA" id="ARBA00023284"/>
    </source>
</evidence>
<dbReference type="Pfam" id="PF07884">
    <property type="entry name" value="VKOR"/>
    <property type="match status" value="1"/>
</dbReference>
<dbReference type="AlphaFoldDB" id="A0A2T0QF85"/>
<evidence type="ECO:0000259" key="11">
    <source>
        <dbReference type="SMART" id="SM00756"/>
    </source>
</evidence>
<dbReference type="CDD" id="cd12922">
    <property type="entry name" value="VKOR_5"/>
    <property type="match status" value="1"/>
</dbReference>
<evidence type="ECO:0000256" key="3">
    <source>
        <dbReference type="ARBA" id="ARBA00022692"/>
    </source>
</evidence>
<keyword evidence="7 10" id="KW-0472">Membrane</keyword>
<keyword evidence="13" id="KW-1185">Reference proteome</keyword>
<organism evidence="12 13">
    <name type="scientific">Allonocardiopsis opalescens</name>
    <dbReference type="NCBI Taxonomy" id="1144618"/>
    <lineage>
        <taxon>Bacteria</taxon>
        <taxon>Bacillati</taxon>
        <taxon>Actinomycetota</taxon>
        <taxon>Actinomycetes</taxon>
        <taxon>Streptosporangiales</taxon>
        <taxon>Allonocardiopsis</taxon>
    </lineage>
</organism>
<evidence type="ECO:0000256" key="1">
    <source>
        <dbReference type="ARBA" id="ARBA00004141"/>
    </source>
</evidence>
<dbReference type="RefSeq" id="WP_106240381.1">
    <property type="nucleotide sequence ID" value="NZ_PVZC01000001.1"/>
</dbReference>
<reference evidence="12 13" key="1">
    <citation type="submission" date="2018-03" db="EMBL/GenBank/DDBJ databases">
        <title>Genomic Encyclopedia of Archaeal and Bacterial Type Strains, Phase II (KMG-II): from individual species to whole genera.</title>
        <authorList>
            <person name="Goeker M."/>
        </authorList>
    </citation>
    <scope>NUCLEOTIDE SEQUENCE [LARGE SCALE GENOMIC DNA]</scope>
    <source>
        <strain evidence="12 13">DSM 45601</strain>
    </source>
</reference>
<sequence>MHDQLERSAPGPDAGETPSGVGRFIPWLLAVGGAIGFTAAFILMYERIELLLDPDYVTSCTINAVLNCGNVMTSPQGEAFGFPNPLIGIGGFAIVTTIGMALLAKASFQRWYWLGMQAGMLFAVGFVHWLIFQTLYNIRALCPYCMVVWAVTIPMFWYVTVYNAERGHLPLPKALVRNHLPIVIVWLLGIAVLCLQAFVF</sequence>
<dbReference type="GO" id="GO:0048038">
    <property type="term" value="F:quinone binding"/>
    <property type="evidence" value="ECO:0007669"/>
    <property type="project" value="UniProtKB-KW"/>
</dbReference>
<evidence type="ECO:0000256" key="10">
    <source>
        <dbReference type="SAM" id="Phobius"/>
    </source>
</evidence>
<evidence type="ECO:0000256" key="4">
    <source>
        <dbReference type="ARBA" id="ARBA00022719"/>
    </source>
</evidence>
<proteinExistence type="inferred from homology"/>
<protein>
    <submittedName>
        <fullName evidence="12">Putative membrane protein</fullName>
    </submittedName>
</protein>
<comment type="caution">
    <text evidence="12">The sequence shown here is derived from an EMBL/GenBank/DDBJ whole genome shotgun (WGS) entry which is preliminary data.</text>
</comment>
<dbReference type="GO" id="GO:0016020">
    <property type="term" value="C:membrane"/>
    <property type="evidence" value="ECO:0007669"/>
    <property type="project" value="UniProtKB-SubCell"/>
</dbReference>
<keyword evidence="6" id="KW-0560">Oxidoreductase</keyword>
<feature type="transmembrane region" description="Helical" evidence="10">
    <location>
        <begin position="111"/>
        <end position="132"/>
    </location>
</feature>
<dbReference type="Proteomes" id="UP000237846">
    <property type="component" value="Unassembled WGS sequence"/>
</dbReference>
<gene>
    <name evidence="12" type="ORF">CLV72_1011181</name>
</gene>
<dbReference type="Gene3D" id="1.20.1440.130">
    <property type="entry name" value="VKOR domain"/>
    <property type="match status" value="1"/>
</dbReference>